<dbReference type="InterPro" id="IPR036397">
    <property type="entry name" value="RNaseH_sf"/>
</dbReference>
<evidence type="ECO:0000313" key="3">
    <source>
        <dbReference type="EMBL" id="OIT19577.1"/>
    </source>
</evidence>
<dbReference type="Proteomes" id="UP000187609">
    <property type="component" value="Unassembled WGS sequence"/>
</dbReference>
<sequence>MWLLLNNKLPTAKNLFHRNIIASTTCASCPNTTETLSHLFINCPQARSIWEHFNFHIPANQMDSQIFQLCSASTKCIVINNQSLPLKILTPIILWSIWKNRNLTLFRNSTKPITHYDIIFQTLEYYHLVHKHKEKHIRETKTIRWTPPPKGFFKLNIDGSIDANTNTGGGGGLMRNNNGEWIIGFASQHHSQSAVHMELMALYNGIYWRSWAGHRWTIFLEKEMLLQPSWPAMGKAVSQKCEEI</sequence>
<dbReference type="InterPro" id="IPR026960">
    <property type="entry name" value="RVT-Znf"/>
</dbReference>
<accession>A0A1J6KJZ4</accession>
<dbReference type="InterPro" id="IPR053151">
    <property type="entry name" value="RNase_H-like"/>
</dbReference>
<dbReference type="Pfam" id="PF13966">
    <property type="entry name" value="zf-RVT"/>
    <property type="match status" value="1"/>
</dbReference>
<organism evidence="3 4">
    <name type="scientific">Nicotiana attenuata</name>
    <name type="common">Coyote tobacco</name>
    <dbReference type="NCBI Taxonomy" id="49451"/>
    <lineage>
        <taxon>Eukaryota</taxon>
        <taxon>Viridiplantae</taxon>
        <taxon>Streptophyta</taxon>
        <taxon>Embryophyta</taxon>
        <taxon>Tracheophyta</taxon>
        <taxon>Spermatophyta</taxon>
        <taxon>Magnoliopsida</taxon>
        <taxon>eudicotyledons</taxon>
        <taxon>Gunneridae</taxon>
        <taxon>Pentapetalae</taxon>
        <taxon>asterids</taxon>
        <taxon>lamiids</taxon>
        <taxon>Solanales</taxon>
        <taxon>Solanaceae</taxon>
        <taxon>Nicotianoideae</taxon>
        <taxon>Nicotianeae</taxon>
        <taxon>Nicotiana</taxon>
    </lineage>
</organism>
<dbReference type="PANTHER" id="PTHR47723">
    <property type="entry name" value="OS05G0353850 PROTEIN"/>
    <property type="match status" value="1"/>
</dbReference>
<dbReference type="InterPro" id="IPR002156">
    <property type="entry name" value="RNaseH_domain"/>
</dbReference>
<keyword evidence="4" id="KW-1185">Reference proteome</keyword>
<evidence type="ECO:0000259" key="1">
    <source>
        <dbReference type="Pfam" id="PF13456"/>
    </source>
</evidence>
<dbReference type="EMBL" id="MJEQ01006740">
    <property type="protein sequence ID" value="OIT19577.1"/>
    <property type="molecule type" value="Genomic_DNA"/>
</dbReference>
<dbReference type="STRING" id="49451.A0A1J6KJZ4"/>
<gene>
    <name evidence="3" type="ORF">A4A49_40764</name>
</gene>
<dbReference type="SUPFAM" id="SSF53098">
    <property type="entry name" value="Ribonuclease H-like"/>
    <property type="match status" value="1"/>
</dbReference>
<evidence type="ECO:0000259" key="2">
    <source>
        <dbReference type="Pfam" id="PF13966"/>
    </source>
</evidence>
<evidence type="ECO:0000313" key="4">
    <source>
        <dbReference type="Proteomes" id="UP000187609"/>
    </source>
</evidence>
<dbReference type="AlphaFoldDB" id="A0A1J6KJZ4"/>
<dbReference type="GO" id="GO:0003676">
    <property type="term" value="F:nucleic acid binding"/>
    <property type="evidence" value="ECO:0007669"/>
    <property type="project" value="InterPro"/>
</dbReference>
<dbReference type="InterPro" id="IPR012337">
    <property type="entry name" value="RNaseH-like_sf"/>
</dbReference>
<dbReference type="Gramene" id="OIT19577">
    <property type="protein sequence ID" value="OIT19577"/>
    <property type="gene ID" value="A4A49_40764"/>
</dbReference>
<dbReference type="Gene3D" id="3.30.420.10">
    <property type="entry name" value="Ribonuclease H-like superfamily/Ribonuclease H"/>
    <property type="match status" value="1"/>
</dbReference>
<dbReference type="OMA" id="HMLFECP"/>
<reference evidence="3" key="1">
    <citation type="submission" date="2016-11" db="EMBL/GenBank/DDBJ databases">
        <title>The genome of Nicotiana attenuata.</title>
        <authorList>
            <person name="Xu S."/>
            <person name="Brockmoeller T."/>
            <person name="Gaquerel E."/>
            <person name="Navarro A."/>
            <person name="Kuhl H."/>
            <person name="Gase K."/>
            <person name="Ling Z."/>
            <person name="Zhou W."/>
            <person name="Kreitzer C."/>
            <person name="Stanke M."/>
            <person name="Tang H."/>
            <person name="Lyons E."/>
            <person name="Pandey P."/>
            <person name="Pandey S.P."/>
            <person name="Timmermann B."/>
            <person name="Baldwin I.T."/>
        </authorList>
    </citation>
    <scope>NUCLEOTIDE SEQUENCE [LARGE SCALE GENOMIC DNA]</scope>
    <source>
        <strain evidence="3">UT</strain>
    </source>
</reference>
<feature type="domain" description="RNase H type-1" evidence="1">
    <location>
        <begin position="156"/>
        <end position="206"/>
    </location>
</feature>
<dbReference type="GO" id="GO:0004523">
    <property type="term" value="F:RNA-DNA hybrid ribonuclease activity"/>
    <property type="evidence" value="ECO:0007669"/>
    <property type="project" value="InterPro"/>
</dbReference>
<dbReference type="PANTHER" id="PTHR47723:SF19">
    <property type="entry name" value="POLYNUCLEOTIDYL TRANSFERASE, RIBONUCLEASE H-LIKE SUPERFAMILY PROTEIN"/>
    <property type="match status" value="1"/>
</dbReference>
<dbReference type="Pfam" id="PF13456">
    <property type="entry name" value="RVT_3"/>
    <property type="match status" value="1"/>
</dbReference>
<proteinExistence type="predicted"/>
<comment type="caution">
    <text evidence="3">The sequence shown here is derived from an EMBL/GenBank/DDBJ whole genome shotgun (WGS) entry which is preliminary data.</text>
</comment>
<name>A0A1J6KJZ4_NICAT</name>
<feature type="domain" description="Reverse transcriptase zinc-binding" evidence="2">
    <location>
        <begin position="1"/>
        <end position="50"/>
    </location>
</feature>
<protein>
    <submittedName>
        <fullName evidence="3">Uncharacterized protein</fullName>
    </submittedName>
</protein>